<dbReference type="InterPro" id="IPR016123">
    <property type="entry name" value="Mog1/PsbP_a/b/a-sand"/>
</dbReference>
<reference evidence="2" key="1">
    <citation type="submission" date="2017-09" db="EMBL/GenBank/DDBJ databases">
        <authorList>
            <person name="Palmer M."/>
            <person name="Steenkamp E.T."/>
            <person name="Coetzee M.P."/>
            <person name="Avontuur J.R."/>
            <person name="Van Zyl E."/>
            <person name="Chan W.-Y."/>
            <person name="Blom J."/>
            <person name="Venter S.N."/>
        </authorList>
    </citation>
    <scope>NUCLEOTIDE SEQUENCE [LARGE SCALE GENOMIC DNA]</scope>
    <source>
        <strain evidence="2">QC88-366</strain>
    </source>
</reference>
<dbReference type="RefSeq" id="WP_103059715.1">
    <property type="nucleotide sequence ID" value="NZ_BSOF01000005.1"/>
</dbReference>
<dbReference type="OrthoDB" id="6488729at2"/>
<evidence type="ECO:0008006" key="3">
    <source>
        <dbReference type="Google" id="ProtNLM"/>
    </source>
</evidence>
<name>A0A2K1QA57_9GAMM</name>
<dbReference type="Pfam" id="PF08786">
    <property type="entry name" value="DcrB"/>
    <property type="match status" value="1"/>
</dbReference>
<keyword evidence="2" id="KW-1185">Reference proteome</keyword>
<accession>A0A2K1QA57</accession>
<dbReference type="InterPro" id="IPR014894">
    <property type="entry name" value="DcrB/EagT6"/>
</dbReference>
<evidence type="ECO:0000313" key="2">
    <source>
        <dbReference type="Proteomes" id="UP000236345"/>
    </source>
</evidence>
<dbReference type="SUPFAM" id="SSF55724">
    <property type="entry name" value="Mog1p/PsbP-like"/>
    <property type="match status" value="1"/>
</dbReference>
<comment type="caution">
    <text evidence="1">The sequence shown here is derived from an EMBL/GenBank/DDBJ whole genome shotgun (WGS) entry which is preliminary data.</text>
</comment>
<dbReference type="Gene3D" id="3.40.1000.10">
    <property type="entry name" value="Mog1/PsbP, alpha/beta/alpha sandwich"/>
    <property type="match status" value="1"/>
</dbReference>
<dbReference type="AlphaFoldDB" id="A0A2K1QA57"/>
<proteinExistence type="predicted"/>
<sequence length="266" mass="29678">MSEYTLQECMLTLPDLLHDRTMNLFTLGGANEFTFVISRAPAQAGDTLQSVSTRLAEELQTNLPELGLIHVELTELDGIPALELFYSFKSGQRTLLQKQRVVLLDEAFQGKKLLCFIGTCPDAFDASHARVYDLITATVRFHHPSPPAQPISNEIPADSPSVYFSFDRESRELLVFQGMASLYASVDLNRAKQGDYLFFDSGGHRLSIGPVAREDNVTRYALWKTAEGQKQTMIHTLLLAKSVRGIPGLETADAIEVWLCQQINQQ</sequence>
<protein>
    <recommendedName>
        <fullName evidence="3">DUF1795 domain-containing protein</fullName>
    </recommendedName>
</protein>
<gene>
    <name evidence="1" type="ORF">COO59_10350</name>
</gene>
<organism evidence="1 2">
    <name type="scientific">Mixta theicola</name>
    <dbReference type="NCBI Taxonomy" id="1458355"/>
    <lineage>
        <taxon>Bacteria</taxon>
        <taxon>Pseudomonadati</taxon>
        <taxon>Pseudomonadota</taxon>
        <taxon>Gammaproteobacteria</taxon>
        <taxon>Enterobacterales</taxon>
        <taxon>Erwiniaceae</taxon>
        <taxon>Mixta</taxon>
    </lineage>
</organism>
<evidence type="ECO:0000313" key="1">
    <source>
        <dbReference type="EMBL" id="PNS11877.1"/>
    </source>
</evidence>
<dbReference type="Proteomes" id="UP000236345">
    <property type="component" value="Unassembled WGS sequence"/>
</dbReference>
<dbReference type="EMBL" id="NWUO01000006">
    <property type="protein sequence ID" value="PNS11877.1"/>
    <property type="molecule type" value="Genomic_DNA"/>
</dbReference>